<evidence type="ECO:0000256" key="1">
    <source>
        <dbReference type="SAM" id="SignalP"/>
    </source>
</evidence>
<name>A0A1G6N9S3_9MICO</name>
<sequence>MIRTTAVPRPVRIGTALLGVAGIVTLAGCAGGTNTDAAAPAESASAPAATSAPSASASASASAATGSATSSGTYADGTYEATGQYATPESVETVDVTLTIADDTITAVEVTGDPQAAESKRYQSEFIGGIQGEVVGKKLDEISVSKVAGSSLTSGGFNNAIETIKTEAKA</sequence>
<dbReference type="EMBL" id="FMYG01000006">
    <property type="protein sequence ID" value="SDC63895.1"/>
    <property type="molecule type" value="Genomic_DNA"/>
</dbReference>
<feature type="chain" id="PRO_5039185723" evidence="1">
    <location>
        <begin position="30"/>
        <end position="170"/>
    </location>
</feature>
<evidence type="ECO:0000313" key="2">
    <source>
        <dbReference type="EMBL" id="SDC63895.1"/>
    </source>
</evidence>
<accession>A0A1G6N9S3</accession>
<keyword evidence="1" id="KW-0732">Signal</keyword>
<dbReference type="STRING" id="993073.AS029_11835"/>
<reference evidence="2 3" key="1">
    <citation type="submission" date="2016-09" db="EMBL/GenBank/DDBJ databases">
        <authorList>
            <person name="Capua I."/>
            <person name="De Benedictis P."/>
            <person name="Joannis T."/>
            <person name="Lombin L.H."/>
            <person name="Cattoli G."/>
        </authorList>
    </citation>
    <scope>NUCLEOTIDE SEQUENCE [LARGE SCALE GENOMIC DNA]</scope>
    <source>
        <strain evidence="2 3">NIO-1002</strain>
    </source>
</reference>
<feature type="signal peptide" evidence="1">
    <location>
        <begin position="1"/>
        <end position="29"/>
    </location>
</feature>
<dbReference type="OrthoDB" id="4232596at2"/>
<organism evidence="2 3">
    <name type="scientific">Microbacterium enclense</name>
    <dbReference type="NCBI Taxonomy" id="993073"/>
    <lineage>
        <taxon>Bacteria</taxon>
        <taxon>Bacillati</taxon>
        <taxon>Actinomycetota</taxon>
        <taxon>Actinomycetes</taxon>
        <taxon>Micrococcales</taxon>
        <taxon>Microbacteriaceae</taxon>
        <taxon>Microbacterium</taxon>
    </lineage>
</organism>
<protein>
    <submittedName>
        <fullName evidence="2">FMN-binding domain-containing protein</fullName>
    </submittedName>
</protein>
<evidence type="ECO:0000313" key="3">
    <source>
        <dbReference type="Proteomes" id="UP000183203"/>
    </source>
</evidence>
<dbReference type="Proteomes" id="UP000183203">
    <property type="component" value="Unassembled WGS sequence"/>
</dbReference>
<dbReference type="PROSITE" id="PS51257">
    <property type="entry name" value="PROKAR_LIPOPROTEIN"/>
    <property type="match status" value="1"/>
</dbReference>
<proteinExistence type="predicted"/>
<dbReference type="RefSeq" id="WP_058232814.1">
    <property type="nucleotide sequence ID" value="NZ_FMYG01000006.1"/>
</dbReference>
<dbReference type="AlphaFoldDB" id="A0A1G6N9S3"/>
<gene>
    <name evidence="2" type="ORF">SAMN05216418_2643</name>
</gene>